<dbReference type="Gene3D" id="1.20.1270.280">
    <property type="match status" value="1"/>
</dbReference>
<evidence type="ECO:0000313" key="5">
    <source>
        <dbReference type="Proteomes" id="UP001190700"/>
    </source>
</evidence>
<keyword evidence="5" id="KW-1185">Reference proteome</keyword>
<gene>
    <name evidence="4" type="ORF">CYMTET_54467</name>
</gene>
<name>A0AAE0BGM1_9CHLO</name>
<dbReference type="GO" id="GO:0008569">
    <property type="term" value="F:minus-end-directed microtubule motor activity"/>
    <property type="evidence" value="ECO:0007669"/>
    <property type="project" value="InterPro"/>
</dbReference>
<dbReference type="GO" id="GO:0030286">
    <property type="term" value="C:dynein complex"/>
    <property type="evidence" value="ECO:0007669"/>
    <property type="project" value="InterPro"/>
</dbReference>
<feature type="domain" description="Dynein heavy chain region D6 P-loop" evidence="1">
    <location>
        <begin position="59"/>
        <end position="171"/>
    </location>
</feature>
<protein>
    <recommendedName>
        <fullName evidence="6">Dynein heavy chain</fullName>
    </recommendedName>
</protein>
<comment type="caution">
    <text evidence="4">The sequence shown here is derived from an EMBL/GenBank/DDBJ whole genome shotgun (WGS) entry which is preliminary data.</text>
</comment>
<dbReference type="InterPro" id="IPR027417">
    <property type="entry name" value="P-loop_NTPase"/>
</dbReference>
<dbReference type="InterPro" id="IPR041228">
    <property type="entry name" value="Dynein_C"/>
</dbReference>
<dbReference type="GO" id="GO:0007018">
    <property type="term" value="P:microtubule-based movement"/>
    <property type="evidence" value="ECO:0007669"/>
    <property type="project" value="InterPro"/>
</dbReference>
<dbReference type="InterPro" id="IPR041658">
    <property type="entry name" value="AAA_lid_11"/>
</dbReference>
<dbReference type="Proteomes" id="UP001190700">
    <property type="component" value="Unassembled WGS sequence"/>
</dbReference>
<reference evidence="4 5" key="1">
    <citation type="journal article" date="2015" name="Genome Biol. Evol.">
        <title>Comparative Genomics of a Bacterivorous Green Alga Reveals Evolutionary Causalities and Consequences of Phago-Mixotrophic Mode of Nutrition.</title>
        <authorList>
            <person name="Burns J.A."/>
            <person name="Paasch A."/>
            <person name="Narechania A."/>
            <person name="Kim E."/>
        </authorList>
    </citation>
    <scope>NUCLEOTIDE SEQUENCE [LARGE SCALE GENOMIC DNA]</scope>
    <source>
        <strain evidence="4 5">PLY_AMNH</strain>
    </source>
</reference>
<dbReference type="FunFam" id="3.40.50.300:FF:000362">
    <property type="entry name" value="Dynein, axonemal, heavy chain 6"/>
    <property type="match status" value="1"/>
</dbReference>
<feature type="domain" description="Dynein heavy chain C-terminal" evidence="3">
    <location>
        <begin position="351"/>
        <end position="589"/>
    </location>
</feature>
<dbReference type="Gene3D" id="1.10.8.720">
    <property type="entry name" value="Region D6 of dynein motor"/>
    <property type="match status" value="1"/>
</dbReference>
<dbReference type="InterPro" id="IPR042219">
    <property type="entry name" value="AAA_lid_11_sf"/>
</dbReference>
<proteinExistence type="predicted"/>
<dbReference type="PANTHER" id="PTHR22878:SF70">
    <property type="entry name" value="DYNEIN HEAVY CHAIN 2, AXONEMAL"/>
    <property type="match status" value="1"/>
</dbReference>
<evidence type="ECO:0000259" key="1">
    <source>
        <dbReference type="Pfam" id="PF03028"/>
    </source>
</evidence>
<evidence type="ECO:0000259" key="2">
    <source>
        <dbReference type="Pfam" id="PF18198"/>
    </source>
</evidence>
<feature type="domain" description="Dynein heavy chain C-terminal" evidence="3">
    <location>
        <begin position="663"/>
        <end position="735"/>
    </location>
</feature>
<evidence type="ECO:0000313" key="4">
    <source>
        <dbReference type="EMBL" id="KAK3235324.1"/>
    </source>
</evidence>
<dbReference type="AlphaFoldDB" id="A0AAE0BGM1"/>
<dbReference type="InterPro" id="IPR026983">
    <property type="entry name" value="DHC"/>
</dbReference>
<dbReference type="FunFam" id="1.20.1270.280:FF:000001">
    <property type="entry name" value="dynein heavy chain 7, axonemal"/>
    <property type="match status" value="1"/>
</dbReference>
<evidence type="ECO:0000259" key="3">
    <source>
        <dbReference type="Pfam" id="PF18199"/>
    </source>
</evidence>
<dbReference type="FunFam" id="3.10.490.20:FF:000001">
    <property type="entry name" value="dynein heavy chain 7, axonemal"/>
    <property type="match status" value="1"/>
</dbReference>
<accession>A0AAE0BGM1</accession>
<dbReference type="Gene3D" id="3.40.50.300">
    <property type="entry name" value="P-loop containing nucleotide triphosphate hydrolases"/>
    <property type="match status" value="1"/>
</dbReference>
<dbReference type="Gene3D" id="3.10.490.20">
    <property type="match status" value="2"/>
</dbReference>
<dbReference type="Pfam" id="PF18199">
    <property type="entry name" value="Dynein_C"/>
    <property type="match status" value="2"/>
</dbReference>
<feature type="domain" description="Dynein heavy chain AAA lid" evidence="2">
    <location>
        <begin position="206"/>
        <end position="344"/>
    </location>
</feature>
<dbReference type="GO" id="GO:0051959">
    <property type="term" value="F:dynein light intermediate chain binding"/>
    <property type="evidence" value="ECO:0007669"/>
    <property type="project" value="InterPro"/>
</dbReference>
<dbReference type="Pfam" id="PF03028">
    <property type="entry name" value="Dynein_heavy"/>
    <property type="match status" value="1"/>
</dbReference>
<dbReference type="GO" id="GO:0045505">
    <property type="term" value="F:dynein intermediate chain binding"/>
    <property type="evidence" value="ECO:0007669"/>
    <property type="project" value="InterPro"/>
</dbReference>
<dbReference type="FunFam" id="1.10.8.720:FF:000001">
    <property type="entry name" value="dynein heavy chain 7, axonemal"/>
    <property type="match status" value="1"/>
</dbReference>
<sequence length="740" mass="82397">MPSPWDMRLNTFQSLLVLRALRPDKLCPGIQSYVISVLGERFVEPQPFNLPRIYLESTCASPLIFVLSPGSDPLSDLLRFADDRRQRVESVSLGQGQGPVARKLLDQGLMDGFWVVLMNCHLAKSFLPTLEVICENQLPMEATNKEFRLWLTSYPSSIFPISILENGVKITNEAPKGLRAGLLRTYESDPINDRTFFNSCNKAKVWRKLLFGLAFFHCSVRERRTYGPIGWNIPYEFNENDLRISVRQLCMFINENGEVPFDTLAYTCGECNYGGKVTDPQDRRTLSTIMNSFYHPEALKDKCPLSPSGRYYIPEHGEYQDYIDYIKTLPLISPPEVFGLHDNANISKELQETHQLLDSLMLTQSRDAGGGGGTGATTDEVIATTSADILSRLPPNFDIEKASNQYPVSYLESMNTVLVQELGRLNALLTVIRVSLVDVRKAVKGLVVMSADLEKIGTALIVGKVAAKWLAKSFPSLKPLGSYIKELLERVQFFNGWLNSGPPVVFWLCGFFFTQAFMTGAKQNFARRHKIAIDLIDFDFEMKDSTQDCQVAPDDGVYVEGMFLEGCRWCYASHHLAESDPKRATTPPPRMDAPSCAELSLSSSSYSAVGAASPASPRGVYSVSAQCVCMLCHVACTVSGRNLSACSRIGAAVVNATTRGSAGEVLFVPMPKIWMVPKKVADFEQFEHYSCPMYKTTARRGILSTTGHSTNFVMDVRLPSDRPQSHWVKRGVAMITSLND</sequence>
<dbReference type="Pfam" id="PF18198">
    <property type="entry name" value="AAA_lid_11"/>
    <property type="match status" value="1"/>
</dbReference>
<organism evidence="4 5">
    <name type="scientific">Cymbomonas tetramitiformis</name>
    <dbReference type="NCBI Taxonomy" id="36881"/>
    <lineage>
        <taxon>Eukaryota</taxon>
        <taxon>Viridiplantae</taxon>
        <taxon>Chlorophyta</taxon>
        <taxon>Pyramimonadophyceae</taxon>
        <taxon>Pyramimonadales</taxon>
        <taxon>Pyramimonadaceae</taxon>
        <taxon>Cymbomonas</taxon>
    </lineage>
</organism>
<dbReference type="EMBL" id="LGRX02035317">
    <property type="protein sequence ID" value="KAK3235324.1"/>
    <property type="molecule type" value="Genomic_DNA"/>
</dbReference>
<dbReference type="PANTHER" id="PTHR22878">
    <property type="entry name" value="DYNEIN HEAVY CHAIN 6, AXONEMAL-LIKE-RELATED"/>
    <property type="match status" value="1"/>
</dbReference>
<dbReference type="InterPro" id="IPR043160">
    <property type="entry name" value="Dynein_C_barrel"/>
</dbReference>
<dbReference type="InterPro" id="IPR004273">
    <property type="entry name" value="Dynein_heavy_D6_P-loop"/>
</dbReference>
<evidence type="ECO:0008006" key="6">
    <source>
        <dbReference type="Google" id="ProtNLM"/>
    </source>
</evidence>